<evidence type="ECO:0000313" key="2">
    <source>
        <dbReference type="Proteomes" id="UP000836404"/>
    </source>
</evidence>
<reference evidence="1 2" key="1">
    <citation type="submission" date="2020-10" db="EMBL/GenBank/DDBJ databases">
        <authorList>
            <person name="Sedaghatjoo S."/>
        </authorList>
    </citation>
    <scope>NUCLEOTIDE SEQUENCE [LARGE SCALE GENOMIC DNA]</scope>
    <source>
        <strain evidence="1 2">LLFL</strain>
    </source>
</reference>
<dbReference type="GO" id="GO:0004523">
    <property type="term" value="F:RNA-DNA hybrid ribonuclease activity"/>
    <property type="evidence" value="ECO:0007669"/>
    <property type="project" value="InterPro"/>
</dbReference>
<dbReference type="SUPFAM" id="SSF53098">
    <property type="entry name" value="Ribonuclease H-like"/>
    <property type="match status" value="1"/>
</dbReference>
<sequence length="167" mass="18608">AIDHAQRRGLTDINIWADNDAALQAIAVGMSVSSLSVVKTFDRRARRWLNKDPRNRLKLSWVPGHAQVNGNERADYLAKRGASGVGTVYPSATSVSYAGRQVNQRAHDAWRAAWSTAAGIRSGWYFHTRVTVPVHRSGPTLQLPRRDLGILLQIRTGHGDFAEYHDR</sequence>
<evidence type="ECO:0000313" key="1">
    <source>
        <dbReference type="EMBL" id="CAD6964205.1"/>
    </source>
</evidence>
<dbReference type="PROSITE" id="PS50879">
    <property type="entry name" value="RNASE_H_1"/>
    <property type="match status" value="1"/>
</dbReference>
<comment type="caution">
    <text evidence="1">The sequence shown here is derived from an EMBL/GenBank/DDBJ whole genome shotgun (WGS) entry which is preliminary data.</text>
</comment>
<accession>A0A9N8M966</accession>
<gene>
    <name evidence="1" type="ORF">JKILLFL_G6055</name>
</gene>
<dbReference type="Gene3D" id="3.30.420.10">
    <property type="entry name" value="Ribonuclease H-like superfamily/Ribonuclease H"/>
    <property type="match status" value="1"/>
</dbReference>
<proteinExistence type="predicted"/>
<dbReference type="InterPro" id="IPR012337">
    <property type="entry name" value="RNaseH-like_sf"/>
</dbReference>
<organism evidence="1 2">
    <name type="scientific">Tilletia laevis</name>
    <dbReference type="NCBI Taxonomy" id="157183"/>
    <lineage>
        <taxon>Eukaryota</taxon>
        <taxon>Fungi</taxon>
        <taxon>Dikarya</taxon>
        <taxon>Basidiomycota</taxon>
        <taxon>Ustilaginomycotina</taxon>
        <taxon>Exobasidiomycetes</taxon>
        <taxon>Tilletiales</taxon>
        <taxon>Tilletiaceae</taxon>
        <taxon>Tilletia</taxon>
    </lineage>
</organism>
<dbReference type="InterPro" id="IPR002156">
    <property type="entry name" value="RNaseH_domain"/>
</dbReference>
<dbReference type="InterPro" id="IPR036397">
    <property type="entry name" value="RNaseH_sf"/>
</dbReference>
<dbReference type="Proteomes" id="UP000836404">
    <property type="component" value="Unassembled WGS sequence"/>
</dbReference>
<keyword evidence="2" id="KW-1185">Reference proteome</keyword>
<dbReference type="EMBL" id="CAJHJF010007662">
    <property type="protein sequence ID" value="CAD6964205.1"/>
    <property type="molecule type" value="Genomic_DNA"/>
</dbReference>
<feature type="non-terminal residue" evidence="1">
    <location>
        <position position="1"/>
    </location>
</feature>
<name>A0A9N8M966_9BASI</name>
<protein>
    <submittedName>
        <fullName evidence="1">Uncharacterized protein</fullName>
    </submittedName>
</protein>
<dbReference type="AlphaFoldDB" id="A0A9N8M966"/>
<feature type="non-terminal residue" evidence="1">
    <location>
        <position position="167"/>
    </location>
</feature>
<dbReference type="GO" id="GO:0003676">
    <property type="term" value="F:nucleic acid binding"/>
    <property type="evidence" value="ECO:0007669"/>
    <property type="project" value="InterPro"/>
</dbReference>